<keyword evidence="3" id="KW-0560">Oxidoreductase</keyword>
<evidence type="ECO:0000256" key="4">
    <source>
        <dbReference type="SAM" id="MobiDB-lite"/>
    </source>
</evidence>
<dbReference type="PANTHER" id="PTHR43150">
    <property type="entry name" value="HYPERKINETIC, ISOFORM M"/>
    <property type="match status" value="1"/>
</dbReference>
<evidence type="ECO:0000256" key="1">
    <source>
        <dbReference type="ARBA" id="ARBA00006515"/>
    </source>
</evidence>
<dbReference type="Proteomes" id="UP000008710">
    <property type="component" value="Chromosome"/>
</dbReference>
<dbReference type="InterPro" id="IPR005399">
    <property type="entry name" value="K_chnl_volt-dep_bsu_KCNAB-rel"/>
</dbReference>
<evidence type="ECO:0000256" key="3">
    <source>
        <dbReference type="ARBA" id="ARBA00023002"/>
    </source>
</evidence>
<feature type="region of interest" description="Disordered" evidence="4">
    <location>
        <begin position="1"/>
        <end position="40"/>
    </location>
</feature>
<evidence type="ECO:0000259" key="5">
    <source>
        <dbReference type="Pfam" id="PF00248"/>
    </source>
</evidence>
<evidence type="ECO:0000313" key="7">
    <source>
        <dbReference type="Proteomes" id="UP000008710"/>
    </source>
</evidence>
<dbReference type="KEGG" id="rha:RHA1_ro00591"/>
<accession>Q0SJ60</accession>
<dbReference type="SUPFAM" id="SSF51430">
    <property type="entry name" value="NAD(P)-linked oxidoreductase"/>
    <property type="match status" value="1"/>
</dbReference>
<dbReference type="InterPro" id="IPR036812">
    <property type="entry name" value="NAD(P)_OxRdtase_dom_sf"/>
</dbReference>
<feature type="compositionally biased region" description="Polar residues" evidence="4">
    <location>
        <begin position="17"/>
        <end position="38"/>
    </location>
</feature>
<dbReference type="AlphaFoldDB" id="Q0SJ60"/>
<sequence>MEQTRCCAVSPAPGDTARQSVTGPRQQPNRTEETTPMTDSPLDLTYAAAEDRYEKVPYHRTGNSGLDLPAFSFGLWQKFGSDYAFATQREIILHAFDLGITHFDNADRYGPPHRAAQKNFGAVLAKDLAPYRDELILSTKAGNPIGPSPYLKGGSRKSILTSLDHSLRDLGTDYVDIFYHHSPDLSTPLEESVGALVSAVEQGKALYVGISNYLPDRTHEAAELLRQAGVPLLIHQARYSIYDRRPEQNGLLDTARQDGFGLIVYSPLAQGLLTDKYLETIPERARAQNSAFLTPDVIDETYRQRTAELNKIAEARGQSLAQLALQWVLRRQEVTSALIGASSTEQLDHNIAALNFPPLTDEELALIEEHGVHGTGLRL</sequence>
<name>Q0SJ60_RHOJR</name>
<feature type="domain" description="NADP-dependent oxidoreductase" evidence="5">
    <location>
        <begin position="72"/>
        <end position="370"/>
    </location>
</feature>
<evidence type="ECO:0000313" key="6">
    <source>
        <dbReference type="EMBL" id="ABG92426.1"/>
    </source>
</evidence>
<dbReference type="HOGENOM" id="CLU_023205_2_0_11"/>
<gene>
    <name evidence="6" type="ordered locus">RHA1_ro00591</name>
</gene>
<dbReference type="PANTHER" id="PTHR43150:SF4">
    <property type="entry name" value="L-GLYCERALDEHYDE 3-PHOSPHATE REDUCTASE"/>
    <property type="match status" value="1"/>
</dbReference>
<dbReference type="Gene3D" id="3.20.20.100">
    <property type="entry name" value="NADP-dependent oxidoreductase domain"/>
    <property type="match status" value="1"/>
</dbReference>
<dbReference type="GO" id="GO:0051596">
    <property type="term" value="P:methylglyoxal catabolic process"/>
    <property type="evidence" value="ECO:0007669"/>
    <property type="project" value="TreeGrafter"/>
</dbReference>
<dbReference type="eggNOG" id="COG0667">
    <property type="taxonomic scope" value="Bacteria"/>
</dbReference>
<comment type="similarity">
    <text evidence="1">Belongs to the shaker potassium channel beta subunit family.</text>
</comment>
<dbReference type="InterPro" id="IPR023210">
    <property type="entry name" value="NADP_OxRdtase_dom"/>
</dbReference>
<dbReference type="GO" id="GO:0016491">
    <property type="term" value="F:oxidoreductase activity"/>
    <property type="evidence" value="ECO:0007669"/>
    <property type="project" value="UniProtKB-KW"/>
</dbReference>
<proteinExistence type="inferred from homology"/>
<reference evidence="7" key="1">
    <citation type="journal article" date="2006" name="Proc. Natl. Acad. Sci. U.S.A.">
        <title>The complete genome of Rhodococcus sp. RHA1 provides insights into a catabolic powerhouse.</title>
        <authorList>
            <person name="McLeod M.P."/>
            <person name="Warren R.L."/>
            <person name="Hsiao W.W.L."/>
            <person name="Araki N."/>
            <person name="Myhre M."/>
            <person name="Fernandes C."/>
            <person name="Miyazawa D."/>
            <person name="Wong W."/>
            <person name="Lillquist A.L."/>
            <person name="Wang D."/>
            <person name="Dosanjh M."/>
            <person name="Hara H."/>
            <person name="Petrescu A."/>
            <person name="Morin R.D."/>
            <person name="Yang G."/>
            <person name="Stott J.M."/>
            <person name="Schein J.E."/>
            <person name="Shin H."/>
            <person name="Smailus D."/>
            <person name="Siddiqui A.S."/>
            <person name="Marra M.A."/>
            <person name="Jones S.J.M."/>
            <person name="Holt R."/>
            <person name="Brinkman F.S.L."/>
            <person name="Miyauchi K."/>
            <person name="Fukuda M."/>
            <person name="Davies J.E."/>
            <person name="Mohn W.W."/>
            <person name="Eltis L.D."/>
        </authorList>
    </citation>
    <scope>NUCLEOTIDE SEQUENCE [LARGE SCALE GENOMIC DNA]</scope>
    <source>
        <strain evidence="7">RHA1</strain>
    </source>
</reference>
<keyword evidence="2" id="KW-0521">NADP</keyword>
<evidence type="ECO:0000256" key="2">
    <source>
        <dbReference type="ARBA" id="ARBA00022857"/>
    </source>
</evidence>
<organism evidence="6 7">
    <name type="scientific">Rhodococcus jostii (strain RHA1)</name>
    <dbReference type="NCBI Taxonomy" id="101510"/>
    <lineage>
        <taxon>Bacteria</taxon>
        <taxon>Bacillati</taxon>
        <taxon>Actinomycetota</taxon>
        <taxon>Actinomycetes</taxon>
        <taxon>Mycobacteriales</taxon>
        <taxon>Nocardiaceae</taxon>
        <taxon>Rhodococcus</taxon>
    </lineage>
</organism>
<dbReference type="EMBL" id="CP000431">
    <property type="protein sequence ID" value="ABG92426.1"/>
    <property type="molecule type" value="Genomic_DNA"/>
</dbReference>
<dbReference type="Pfam" id="PF00248">
    <property type="entry name" value="Aldo_ket_red"/>
    <property type="match status" value="1"/>
</dbReference>
<protein>
    <submittedName>
        <fullName evidence="6">Possible aldo/keto reductase</fullName>
    </submittedName>
</protein>